<dbReference type="RefSeq" id="WP_345937025.1">
    <property type="nucleotide sequence ID" value="NZ_JBBKTW010000002.1"/>
</dbReference>
<name>A0ABU9YGZ6_9PROT</name>
<dbReference type="NCBIfam" id="NF041818">
    <property type="entry name" value="Dsr1"/>
    <property type="match status" value="1"/>
</dbReference>
<dbReference type="Gene3D" id="3.40.50.1220">
    <property type="entry name" value="TPP-binding domain"/>
    <property type="match status" value="1"/>
</dbReference>
<dbReference type="Pfam" id="PF13289">
    <property type="entry name" value="SIR2_2"/>
    <property type="match status" value="1"/>
</dbReference>
<dbReference type="SUPFAM" id="SSF52467">
    <property type="entry name" value="DHS-like NAD/FAD-binding domain"/>
    <property type="match status" value="1"/>
</dbReference>
<evidence type="ECO:0000313" key="1">
    <source>
        <dbReference type="EMBL" id="MEN2988069.1"/>
    </source>
</evidence>
<gene>
    <name evidence="1" type="primary">dsr1</name>
    <name evidence="1" type="ORF">WG926_07120</name>
</gene>
<keyword evidence="2" id="KW-1185">Reference proteome</keyword>
<dbReference type="EMBL" id="JBBKTW010000002">
    <property type="protein sequence ID" value="MEN2988069.1"/>
    <property type="molecule type" value="Genomic_DNA"/>
</dbReference>
<organism evidence="1 2">
    <name type="scientific">Tistrella arctica</name>
    <dbReference type="NCBI Taxonomy" id="3133430"/>
    <lineage>
        <taxon>Bacteria</taxon>
        <taxon>Pseudomonadati</taxon>
        <taxon>Pseudomonadota</taxon>
        <taxon>Alphaproteobacteria</taxon>
        <taxon>Geminicoccales</taxon>
        <taxon>Geminicoccaceae</taxon>
        <taxon>Tistrella</taxon>
    </lineage>
</organism>
<reference evidence="1 2" key="1">
    <citation type="submission" date="2024-03" db="EMBL/GenBank/DDBJ databases">
        <title>High-quality draft genome sequencing of Tistrella sp. BH-R2-4.</title>
        <authorList>
            <person name="Dong C."/>
        </authorList>
    </citation>
    <scope>NUCLEOTIDE SEQUENCE [LARGE SCALE GENOMIC DNA]</scope>
    <source>
        <strain evidence="1 2">BH-R2-4</strain>
    </source>
</reference>
<dbReference type="Proteomes" id="UP001413721">
    <property type="component" value="Unassembled WGS sequence"/>
</dbReference>
<protein>
    <submittedName>
        <fullName evidence="1">Anti-phage defense-associated sirtuin Dsr1</fullName>
    </submittedName>
</protein>
<dbReference type="InterPro" id="IPR029035">
    <property type="entry name" value="DHS-like_NAD/FAD-binding_dom"/>
</dbReference>
<proteinExistence type="predicted"/>
<sequence>MQFIKNGPDVPDRLIRAHEEGRVVFFCGAGISYPARLPGFAGLVEKLYEELSVTPNPTQTTAIEAKQYDIAINLLEADHSGGRAEVRQAMVRVLQPDLDAPGALITHKALLTLGRTRDGEMRLITTNFDRLFEEVIQRDRLDVSRSQAPFVPIPKHRWDGLIYLHGLLSDDPKSAELDQLVISSGDFGLAYLVERWAARFISEVLRKHIVCFVGYSINDPVLRYMMDALAADRLLGESTPEMFAFGDVAQGMRDHADTTWRAKGVTPILYCDRNNHAFLHETLHAWAEIYRDGVAGKERIVAENAMKRPAESTVEDNFGGRLLWALSDPSGVPAKRFADAQPVPSLDWLDVFEEKRYGRDDLPAFGVHTGPPDKKKGREEDVSFSLLQRPAPFTLAPLMTLTGVGSQVVRWDKVMCQLSRWLLRHLGDPRLLLRVANSGIAPHEALIWFIGRRLDEISRKERDGDLAALERLGEGAPMAVPGPAMRKLWRLLLAGRVRRRGAYTNIDDWQSRLGRDGLTAAARSDLRAMLTPYVSLSEAAPYWTDESEEQHPTTIRDLVSWEIILATEHAHTRLRKLSDDPHWTDALPDLLDDFSMLLRDTLDLMRDLDRADDRRDLSYHNQPSIAEHPQNQRFQDWTALIDLTRDAWLATADPAPDLARIMAERWWRIRYPLFKRLALFAAAERSVIPRDQALNWLLADDRHWLWDIHTQLEAVRLIAALAPVLDSALLARLEEAILDGPPHDEATTAARDEFADRNIWRRLIRIDQNGGALSALGKARLAELSAQYPEWPSVPDEQDGFSSWMTSGWVGERDPRKTFQDTPSARRAFVSYILAQPDLPETQQDDWPQRCRDDYRLTAYALCHLARHDIWPTRRWQEALRVWREEAFAARSWRHILPLLASAPDDLLKAAAYGISSWAKVAAERSDGQDHALVTLADRMLDLDHVQADETDGPLSQAINHPVGHMTEALLLHWFRQRPEDRQGIPEQIAPLFTKLCDTTITQFRHGRVLLATRLITLFRVDPEWTTRHLLPLFDWQRSDAEARAAWYGFLWSPQLYRPLMEQLKSAFLDTARHYPALGGIGRKYATLLTFAALDPRDVFTIRELADATAALPPEGLVEAAGALIKALDASGAQRGDYWANRVVPYLRRIWPHSRERLTPPIQKRFARLCITAGDGFPDAVEALHARLTAVDDPDSLLHDLAETDLCGRFPEPALRFLDVIIGTQPDSWATNDLRTCLVKIAGTMLTAEADQRYRRLMTYVRLRSRA</sequence>
<evidence type="ECO:0000313" key="2">
    <source>
        <dbReference type="Proteomes" id="UP001413721"/>
    </source>
</evidence>
<comment type="caution">
    <text evidence="1">The sequence shown here is derived from an EMBL/GenBank/DDBJ whole genome shotgun (WGS) entry which is preliminary data.</text>
</comment>
<accession>A0ABU9YGZ6</accession>